<dbReference type="PANTHER" id="PTHR12143:SF39">
    <property type="entry name" value="SECRETED PROTEIN"/>
    <property type="match status" value="1"/>
</dbReference>
<dbReference type="InterPro" id="IPR014718">
    <property type="entry name" value="GH-type_carb-bd"/>
</dbReference>
<organism evidence="6 7">
    <name type="scientific">Capnocytophaga canimorsus</name>
    <dbReference type="NCBI Taxonomy" id="28188"/>
    <lineage>
        <taxon>Bacteria</taxon>
        <taxon>Pseudomonadati</taxon>
        <taxon>Bacteroidota</taxon>
        <taxon>Flavobacteriia</taxon>
        <taxon>Flavobacteriales</taxon>
        <taxon>Flavobacteriaceae</taxon>
        <taxon>Capnocytophaga</taxon>
    </lineage>
</organism>
<feature type="domain" description="Glycosyl hydrolase family 92 N-terminal" evidence="5">
    <location>
        <begin position="23"/>
        <end position="281"/>
    </location>
</feature>
<evidence type="ECO:0000256" key="2">
    <source>
        <dbReference type="ARBA" id="ARBA00011245"/>
    </source>
</evidence>
<dbReference type="Proteomes" id="UP000044026">
    <property type="component" value="Unassembled WGS sequence"/>
</dbReference>
<dbReference type="EMBL" id="CDOE01000072">
    <property type="protein sequence ID" value="CEN38734.1"/>
    <property type="molecule type" value="Genomic_DNA"/>
</dbReference>
<dbReference type="InterPro" id="IPR041371">
    <property type="entry name" value="GH92_N"/>
</dbReference>
<keyword evidence="3" id="KW-0106">Calcium</keyword>
<gene>
    <name evidence="6" type="ORF">CCAN12_740026</name>
</gene>
<dbReference type="AlphaFoldDB" id="A0A0B7HJD5"/>
<protein>
    <recommendedName>
        <fullName evidence="5">Glycosyl hydrolase family 92 N-terminal domain-containing protein</fullName>
    </recommendedName>
</protein>
<dbReference type="InterPro" id="IPR050883">
    <property type="entry name" value="PNGase"/>
</dbReference>
<dbReference type="GO" id="GO:0006516">
    <property type="term" value="P:glycoprotein catabolic process"/>
    <property type="evidence" value="ECO:0007669"/>
    <property type="project" value="TreeGrafter"/>
</dbReference>
<feature type="chain" id="PRO_5002115938" description="Glycosyl hydrolase family 92 N-terminal domain-containing protein" evidence="4">
    <location>
        <begin position="18"/>
        <end position="317"/>
    </location>
</feature>
<evidence type="ECO:0000313" key="7">
    <source>
        <dbReference type="Proteomes" id="UP000044026"/>
    </source>
</evidence>
<dbReference type="GO" id="GO:0005829">
    <property type="term" value="C:cytosol"/>
    <property type="evidence" value="ECO:0007669"/>
    <property type="project" value="TreeGrafter"/>
</dbReference>
<comment type="subunit">
    <text evidence="2">Monomer.</text>
</comment>
<sequence length="317" mass="35511">MKLKVFLFSLLSISIYAQNPTEYVNPFIGTSNFGATHPGAIAPRGMLSISPFNVSFDTKGIENPLEKDSRWLSNPYVNENKFLTGFTHVNMSGVGCPELGVIIAMPTTGALETNHLKYGTTYRNEKASAGIYSVELDKYNVKAEMTASTRAGISRYHFPKGEANVLINLGLGLTNEQGAMVKIVSDTEIEGMRMVGSFCYNSPELAYPVYFVAKFSKPATSYGVWQKPYKYDGVESQWMTYNDQIRLKEGFAREVVGDSIGTYFRYKFEKPEMVELKVGVSYVSIENARENLEKKLGMPLLKQFISKLKRLGMKCCR</sequence>
<dbReference type="Gene3D" id="2.70.98.10">
    <property type="match status" value="1"/>
</dbReference>
<reference evidence="6 7" key="1">
    <citation type="submission" date="2015-01" db="EMBL/GenBank/DDBJ databases">
        <authorList>
            <person name="Xiang T."/>
            <person name="Song Y."/>
            <person name="Huang L."/>
            <person name="Wang B."/>
            <person name="Wu P."/>
        </authorList>
    </citation>
    <scope>NUCLEOTIDE SEQUENCE [LARGE SCALE GENOMIC DNA]</scope>
    <source>
        <strain evidence="6 7">Cc12</strain>
    </source>
</reference>
<keyword evidence="4" id="KW-0732">Signal</keyword>
<accession>A0A0B7HJD5</accession>
<name>A0A0B7HJD5_9FLAO</name>
<feature type="signal peptide" evidence="4">
    <location>
        <begin position="1"/>
        <end position="17"/>
    </location>
</feature>
<dbReference type="GO" id="GO:0000224">
    <property type="term" value="F:peptide-N4-(N-acetyl-beta-glucosaminyl)asparagine amidase activity"/>
    <property type="evidence" value="ECO:0007669"/>
    <property type="project" value="TreeGrafter"/>
</dbReference>
<evidence type="ECO:0000259" key="5">
    <source>
        <dbReference type="Pfam" id="PF17678"/>
    </source>
</evidence>
<evidence type="ECO:0000256" key="3">
    <source>
        <dbReference type="ARBA" id="ARBA00022837"/>
    </source>
</evidence>
<dbReference type="GO" id="GO:0030246">
    <property type="term" value="F:carbohydrate binding"/>
    <property type="evidence" value="ECO:0007669"/>
    <property type="project" value="InterPro"/>
</dbReference>
<proteinExistence type="predicted"/>
<comment type="cofactor">
    <cofactor evidence="1">
        <name>Ca(2+)</name>
        <dbReference type="ChEBI" id="CHEBI:29108"/>
    </cofactor>
</comment>
<evidence type="ECO:0000313" key="6">
    <source>
        <dbReference type="EMBL" id="CEN38734.1"/>
    </source>
</evidence>
<dbReference type="Pfam" id="PF17678">
    <property type="entry name" value="Glyco_hydro_92N"/>
    <property type="match status" value="1"/>
</dbReference>
<dbReference type="PANTHER" id="PTHR12143">
    <property type="entry name" value="PEPTIDE N-GLYCANASE PNGASE -RELATED"/>
    <property type="match status" value="1"/>
</dbReference>
<evidence type="ECO:0000256" key="4">
    <source>
        <dbReference type="SAM" id="SignalP"/>
    </source>
</evidence>
<evidence type="ECO:0000256" key="1">
    <source>
        <dbReference type="ARBA" id="ARBA00001913"/>
    </source>
</evidence>